<dbReference type="InterPro" id="IPR026022">
    <property type="entry name" value="PhoU_dom"/>
</dbReference>
<keyword evidence="3 6" id="KW-0812">Transmembrane</keyword>
<organism evidence="8 9">
    <name type="scientific">Thalassobacterium sedimentorum</name>
    <dbReference type="NCBI Taxonomy" id="3041258"/>
    <lineage>
        <taxon>Bacteria</taxon>
        <taxon>Pseudomonadati</taxon>
        <taxon>Verrucomicrobiota</taxon>
        <taxon>Opitutia</taxon>
        <taxon>Puniceicoccales</taxon>
        <taxon>Coraliomargaritaceae</taxon>
        <taxon>Thalassobacterium</taxon>
    </lineage>
</organism>
<keyword evidence="2" id="KW-1003">Cell membrane</keyword>
<evidence type="ECO:0000313" key="8">
    <source>
        <dbReference type="EMBL" id="MDQ8193065.1"/>
    </source>
</evidence>
<gene>
    <name evidence="8" type="ORF">QEH59_01415</name>
</gene>
<dbReference type="EMBL" id="JARXIC010000002">
    <property type="protein sequence ID" value="MDQ8193065.1"/>
    <property type="molecule type" value="Genomic_DNA"/>
</dbReference>
<evidence type="ECO:0000256" key="2">
    <source>
        <dbReference type="ARBA" id="ARBA00022475"/>
    </source>
</evidence>
<feature type="transmembrane region" description="Helical" evidence="6">
    <location>
        <begin position="134"/>
        <end position="152"/>
    </location>
</feature>
<protein>
    <submittedName>
        <fullName evidence="8">Na/Pi cotransporter family protein</fullName>
    </submittedName>
</protein>
<accession>A0ABU1AEC8</accession>
<dbReference type="NCBIfam" id="NF037997">
    <property type="entry name" value="Na_Pi_symport"/>
    <property type="match status" value="1"/>
</dbReference>
<feature type="domain" description="PhoU" evidence="7">
    <location>
        <begin position="356"/>
        <end position="444"/>
    </location>
</feature>
<dbReference type="InterPro" id="IPR003841">
    <property type="entry name" value="Na/Pi_transpt"/>
</dbReference>
<dbReference type="Pfam" id="PF01895">
    <property type="entry name" value="PhoU"/>
    <property type="match status" value="2"/>
</dbReference>
<feature type="transmembrane region" description="Helical" evidence="6">
    <location>
        <begin position="289"/>
        <end position="310"/>
    </location>
</feature>
<keyword evidence="9" id="KW-1185">Reference proteome</keyword>
<evidence type="ECO:0000313" key="9">
    <source>
        <dbReference type="Proteomes" id="UP001243717"/>
    </source>
</evidence>
<evidence type="ECO:0000256" key="5">
    <source>
        <dbReference type="ARBA" id="ARBA00023136"/>
    </source>
</evidence>
<feature type="transmembrane region" description="Helical" evidence="6">
    <location>
        <begin position="252"/>
        <end position="269"/>
    </location>
</feature>
<evidence type="ECO:0000259" key="7">
    <source>
        <dbReference type="Pfam" id="PF01895"/>
    </source>
</evidence>
<comment type="subcellular location">
    <subcellularLocation>
        <location evidence="1">Cell membrane</location>
        <topology evidence="1">Multi-pass membrane protein</topology>
    </subcellularLocation>
</comment>
<sequence>MFSTLFAIFGSLGLFLYGMKVMSEGLQKVSGEGLRALIANMTRNRLSGVISGTLMTTLVQSSSATTVMIVSFVNAKLLTLRESIGMIMGANLGTTTTFWVVAILGFKFSLNSIALPCVGIGVAMIFFRTPKVRNGGEALIGFGILFLGLNFLKSSVPDMATNPELFAFLADWTGHGIGSVAIFFIFGVILTIMVQSSSVAGAITLTLVAKGWIGYEDAAAIVLGENVGTTITANLAAVTGGVEAKRAARAHFILNIIGVCWILCIFGFFTDFIDKITPGLASAPEHTLYHLAAFHSLFNLINIFILSWFVPQLAYLATKMVGDKTAPDLGGTHIQYQAPNLPQTGEINLAEAEREIKRMAELTREMFRGFNEVYESPDMDLSSRVKELKAMEERSDRLAFDITQYLIYCTSSELSRERLNEVTVMLRVISELEEICDNALDLVKLAERKYRKKRVLPVATQAAIRNFSMPVDQFMSFYIQCLSKKVTSADIETAMHLEETIDASRKKLRREAVRRMSDPANIKSEMLYIDILNNIESIGDHSLNILKFLSQID</sequence>
<proteinExistence type="predicted"/>
<dbReference type="InterPro" id="IPR038078">
    <property type="entry name" value="PhoU-like_sf"/>
</dbReference>
<comment type="caution">
    <text evidence="8">The sequence shown here is derived from an EMBL/GenBank/DDBJ whole genome shotgun (WGS) entry which is preliminary data.</text>
</comment>
<feature type="transmembrane region" description="Helical" evidence="6">
    <location>
        <begin position="172"/>
        <end position="194"/>
    </location>
</feature>
<dbReference type="InterPro" id="IPR004633">
    <property type="entry name" value="NaPi_cotrn-rel/YqeW-like"/>
</dbReference>
<evidence type="ECO:0000256" key="6">
    <source>
        <dbReference type="SAM" id="Phobius"/>
    </source>
</evidence>
<evidence type="ECO:0000256" key="3">
    <source>
        <dbReference type="ARBA" id="ARBA00022692"/>
    </source>
</evidence>
<feature type="domain" description="PhoU" evidence="7">
    <location>
        <begin position="489"/>
        <end position="547"/>
    </location>
</feature>
<dbReference type="Pfam" id="PF02690">
    <property type="entry name" value="Na_Pi_cotrans"/>
    <property type="match status" value="2"/>
</dbReference>
<dbReference type="Proteomes" id="UP001243717">
    <property type="component" value="Unassembled WGS sequence"/>
</dbReference>
<feature type="transmembrane region" description="Helical" evidence="6">
    <location>
        <begin position="84"/>
        <end position="102"/>
    </location>
</feature>
<dbReference type="PANTHER" id="PTHR10010">
    <property type="entry name" value="SOLUTE CARRIER FAMILY 34 SODIUM PHOSPHATE , MEMBER 2-RELATED"/>
    <property type="match status" value="1"/>
</dbReference>
<keyword evidence="4 6" id="KW-1133">Transmembrane helix</keyword>
<dbReference type="NCBIfam" id="TIGR00704">
    <property type="entry name" value="NaPi_cotrn_rel"/>
    <property type="match status" value="1"/>
</dbReference>
<dbReference type="PANTHER" id="PTHR10010:SF46">
    <property type="entry name" value="SODIUM-DEPENDENT PHOSPHATE TRANSPORT PROTEIN 2B"/>
    <property type="match status" value="1"/>
</dbReference>
<evidence type="ECO:0000256" key="4">
    <source>
        <dbReference type="ARBA" id="ARBA00022989"/>
    </source>
</evidence>
<keyword evidence="5 6" id="KW-0472">Membrane</keyword>
<dbReference type="Gene3D" id="1.20.58.220">
    <property type="entry name" value="Phosphate transport system protein phou homolog 2, domain 2"/>
    <property type="match status" value="1"/>
</dbReference>
<feature type="transmembrane region" description="Helical" evidence="6">
    <location>
        <begin position="49"/>
        <end position="72"/>
    </location>
</feature>
<dbReference type="RefSeq" id="WP_308983574.1">
    <property type="nucleotide sequence ID" value="NZ_JARXIC010000002.1"/>
</dbReference>
<evidence type="ECO:0000256" key="1">
    <source>
        <dbReference type="ARBA" id="ARBA00004651"/>
    </source>
</evidence>
<reference evidence="8 9" key="1">
    <citation type="submission" date="2023-04" db="EMBL/GenBank/DDBJ databases">
        <title>A novel bacteria isolated from coastal sediment.</title>
        <authorList>
            <person name="Liu X.-J."/>
            <person name="Du Z.-J."/>
        </authorList>
    </citation>
    <scope>NUCLEOTIDE SEQUENCE [LARGE SCALE GENOMIC DNA]</scope>
    <source>
        <strain evidence="8 9">SDUM461004</strain>
    </source>
</reference>
<name>A0ABU1AEC8_9BACT</name>
<dbReference type="SUPFAM" id="SSF109755">
    <property type="entry name" value="PhoU-like"/>
    <property type="match status" value="1"/>
</dbReference>